<accession>A0A0P1HLD0</accession>
<name>A0A0P1HLD0_9RHOB</name>
<dbReference type="Gene3D" id="3.30.870.10">
    <property type="entry name" value="Endonuclease Chain A"/>
    <property type="match status" value="1"/>
</dbReference>
<organism evidence="1 2">
    <name type="scientific">Leisingera aquaemixtae</name>
    <dbReference type="NCBI Taxonomy" id="1396826"/>
    <lineage>
        <taxon>Bacteria</taxon>
        <taxon>Pseudomonadati</taxon>
        <taxon>Pseudomonadota</taxon>
        <taxon>Alphaproteobacteria</taxon>
        <taxon>Rhodobacterales</taxon>
        <taxon>Roseobacteraceae</taxon>
        <taxon>Leisingera</taxon>
    </lineage>
</organism>
<gene>
    <name evidence="1" type="ORF">PHA8399_01752</name>
</gene>
<sequence length="347" mass="38699">MSNFIDGPGLQAKVLGAFKRKPSAKLAIAFWGNGALKLFGDQPLSGVEVICNLKMGGTNPNVVRDLLGRGAQVFALDRLHAKFGVVGNQLGFVGSSNASVNGLGLQGMDQSGWEELNVTFKSKTKKNELAGKFDELRLMSQNLRDRPDLIDEALKVWNERQHNLEMMQSRPARHKTLWDALLEEPDWFEDKPAYIAIYPSMTKNEKSAYFAKEQETNELLNEDLTFYWGWDNLPSDGMLIDFRKPHAGSLVFEGYCQRTGEFPDYKLDGEPFQAARKLDSFLGYSPLAAEARKSFAKCLLEFAKSKELDVSEGVVIKLSEFARYAAGSAKLGKGMESSRQSFSVERA</sequence>
<reference evidence="1 2" key="1">
    <citation type="submission" date="2015-09" db="EMBL/GenBank/DDBJ databases">
        <authorList>
            <consortium name="Swine Surveillance"/>
        </authorList>
    </citation>
    <scope>NUCLEOTIDE SEQUENCE [LARGE SCALE GENOMIC DNA]</scope>
    <source>
        <strain evidence="1 2">CECT 8399</strain>
    </source>
</reference>
<dbReference type="SUPFAM" id="SSF56024">
    <property type="entry name" value="Phospholipase D/nuclease"/>
    <property type="match status" value="1"/>
</dbReference>
<dbReference type="AlphaFoldDB" id="A0A0P1HLD0"/>
<dbReference type="CDD" id="cd09117">
    <property type="entry name" value="PLDc_Bfil_DEXD_like"/>
    <property type="match status" value="1"/>
</dbReference>
<protein>
    <submittedName>
        <fullName evidence="1">Uncharacterized protein</fullName>
    </submittedName>
</protein>
<dbReference type="RefSeq" id="WP_058285769.1">
    <property type="nucleotide sequence ID" value="NZ_CYSR01000021.1"/>
</dbReference>
<evidence type="ECO:0000313" key="1">
    <source>
        <dbReference type="EMBL" id="CUH99630.1"/>
    </source>
</evidence>
<proteinExistence type="predicted"/>
<evidence type="ECO:0000313" key="2">
    <source>
        <dbReference type="Proteomes" id="UP000051326"/>
    </source>
</evidence>
<dbReference type="Proteomes" id="UP000051326">
    <property type="component" value="Unassembled WGS sequence"/>
</dbReference>
<dbReference type="STRING" id="1396826.PHA8399_01752"/>
<dbReference type="EMBL" id="CYSR01000021">
    <property type="protein sequence ID" value="CUH99630.1"/>
    <property type="molecule type" value="Genomic_DNA"/>
</dbReference>